<evidence type="ECO:0000259" key="2">
    <source>
        <dbReference type="Pfam" id="PF10988"/>
    </source>
</evidence>
<keyword evidence="1" id="KW-0732">Signal</keyword>
<reference evidence="3 4" key="1">
    <citation type="journal article" date="2018" name="Mar. Genomics">
        <title>Complete genome sequence of Marinifilaceae bacterium strain SPP2, isolated from the Antarctic marine sediment.</title>
        <authorList>
            <person name="Watanabe M."/>
            <person name="Kojima H."/>
            <person name="Fukui M."/>
        </authorList>
    </citation>
    <scope>NUCLEOTIDE SEQUENCE [LARGE SCALE GENOMIC DNA]</scope>
    <source>
        <strain evidence="3 4">SPP2</strain>
    </source>
</reference>
<dbReference type="Pfam" id="PF10988">
    <property type="entry name" value="DUF2807"/>
    <property type="match status" value="1"/>
</dbReference>
<evidence type="ECO:0000313" key="3">
    <source>
        <dbReference type="EMBL" id="BAX80191.1"/>
    </source>
</evidence>
<dbReference type="PANTHER" id="PTHR39200:SF1">
    <property type="entry name" value="AUTO-TRANSPORTER ADHESIN HEAD GIN DOMAIN-CONTAINING PROTEIN-RELATED"/>
    <property type="match status" value="1"/>
</dbReference>
<organism evidence="3 4">
    <name type="scientific">Labilibaculum antarcticum</name>
    <dbReference type="NCBI Taxonomy" id="1717717"/>
    <lineage>
        <taxon>Bacteria</taxon>
        <taxon>Pseudomonadati</taxon>
        <taxon>Bacteroidota</taxon>
        <taxon>Bacteroidia</taxon>
        <taxon>Marinilabiliales</taxon>
        <taxon>Marinifilaceae</taxon>
        <taxon>Labilibaculum</taxon>
    </lineage>
</organism>
<dbReference type="EMBL" id="AP018042">
    <property type="protein sequence ID" value="BAX80191.1"/>
    <property type="molecule type" value="Genomic_DNA"/>
</dbReference>
<feature type="signal peptide" evidence="1">
    <location>
        <begin position="1"/>
        <end position="26"/>
    </location>
</feature>
<sequence length="239" mass="25710">MNLIKRIVSPVLILFIGFLAILPAQADGIKGNGNVQTEEREVGNFETIKVSGAFTIYLSQDDDYSLKVVADENLLDIIKSKVKGDVLYISTEKSIYKSKEMKLYIGFKHLSGLKANGAISLKSDQMLRFDELDIEINGASSADLELTANRLRIDNSGASSIKLAGKCDEVSIDISGAGSVSAYDLIVKRGSIDISGVGSGKVCVEDDLRVSISGIGSVKYKGEPKVTSDISFLGSLKKY</sequence>
<reference evidence="4" key="2">
    <citation type="journal article" date="2020" name="Antonie Van Leeuwenhoek">
        <title>Labilibaculum antarcticum sp. nov., a novel facultative anaerobic, psychrotorelant bacterium isolated from marine sediment of Antarctica.</title>
        <authorList>
            <person name="Watanabe M."/>
            <person name="Kojima H."/>
            <person name="Fukui M."/>
        </authorList>
    </citation>
    <scope>NUCLEOTIDE SEQUENCE [LARGE SCALE GENOMIC DNA]</scope>
    <source>
        <strain evidence="4">SPP2</strain>
    </source>
</reference>
<protein>
    <submittedName>
        <fullName evidence="3">DUF2807 domain-containing protein</fullName>
    </submittedName>
</protein>
<feature type="chain" id="PRO_5013276730" evidence="1">
    <location>
        <begin position="27"/>
        <end position="239"/>
    </location>
</feature>
<keyword evidence="4" id="KW-1185">Reference proteome</keyword>
<accession>A0A1Y1CLR3</accession>
<dbReference type="Proteomes" id="UP000218267">
    <property type="component" value="Chromosome"/>
</dbReference>
<dbReference type="InterPro" id="IPR021255">
    <property type="entry name" value="DUF2807"/>
</dbReference>
<name>A0A1Y1CLR3_9BACT</name>
<dbReference type="KEGG" id="mbas:ALGA_1819"/>
<dbReference type="PANTHER" id="PTHR39200">
    <property type="entry name" value="HYPOTHETICAL EXPORTED PROTEIN"/>
    <property type="match status" value="1"/>
</dbReference>
<dbReference type="OrthoDB" id="1047698at2"/>
<proteinExistence type="predicted"/>
<feature type="domain" description="Putative auto-transporter adhesin head GIN" evidence="2">
    <location>
        <begin position="44"/>
        <end position="224"/>
    </location>
</feature>
<dbReference type="RefSeq" id="WP_096429058.1">
    <property type="nucleotide sequence ID" value="NZ_AP018042.1"/>
</dbReference>
<evidence type="ECO:0000256" key="1">
    <source>
        <dbReference type="SAM" id="SignalP"/>
    </source>
</evidence>
<evidence type="ECO:0000313" key="4">
    <source>
        <dbReference type="Proteomes" id="UP000218267"/>
    </source>
</evidence>
<dbReference type="Gene3D" id="2.160.20.120">
    <property type="match status" value="1"/>
</dbReference>
<gene>
    <name evidence="3" type="ORF">ALGA_1819</name>
</gene>
<dbReference type="AlphaFoldDB" id="A0A1Y1CLR3"/>